<feature type="domain" description="ABC transporter" evidence="6">
    <location>
        <begin position="4"/>
        <end position="241"/>
    </location>
</feature>
<keyword evidence="8" id="KW-1185">Reference proteome</keyword>
<dbReference type="Pfam" id="PF00005">
    <property type="entry name" value="ABC_tran"/>
    <property type="match status" value="1"/>
</dbReference>
<dbReference type="InterPro" id="IPR027417">
    <property type="entry name" value="P-loop_NTPase"/>
</dbReference>
<evidence type="ECO:0000259" key="6">
    <source>
        <dbReference type="PROSITE" id="PS50893"/>
    </source>
</evidence>
<comment type="caution">
    <text evidence="7">The sequence shown here is derived from an EMBL/GenBank/DDBJ whole genome shotgun (WGS) entry which is preliminary data.</text>
</comment>
<dbReference type="PROSITE" id="PS50893">
    <property type="entry name" value="ABC_TRANSPORTER_2"/>
    <property type="match status" value="1"/>
</dbReference>
<dbReference type="SMART" id="SM00382">
    <property type="entry name" value="AAA"/>
    <property type="match status" value="1"/>
</dbReference>
<gene>
    <name evidence="7" type="ORF">QR674_00390</name>
</gene>
<dbReference type="InterPro" id="IPR003593">
    <property type="entry name" value="AAA+_ATPase"/>
</dbReference>
<evidence type="ECO:0000256" key="5">
    <source>
        <dbReference type="ARBA" id="ARBA00023136"/>
    </source>
</evidence>
<proteinExistence type="predicted"/>
<dbReference type="RefSeq" id="WP_317081078.1">
    <property type="nucleotide sequence ID" value="NZ_JASVDY010000001.1"/>
</dbReference>
<evidence type="ECO:0000256" key="4">
    <source>
        <dbReference type="ARBA" id="ARBA00022967"/>
    </source>
</evidence>
<dbReference type="InterPro" id="IPR047641">
    <property type="entry name" value="ABC_transpr_MalK/UgpC-like"/>
</dbReference>
<accession>A0ABU3WAN2</accession>
<evidence type="ECO:0000313" key="8">
    <source>
        <dbReference type="Proteomes" id="UP001278188"/>
    </source>
</evidence>
<dbReference type="GO" id="GO:0005524">
    <property type="term" value="F:ATP binding"/>
    <property type="evidence" value="ECO:0007669"/>
    <property type="project" value="UniProtKB-KW"/>
</dbReference>
<name>A0ABU3WAN2_9GAMM</name>
<dbReference type="Gene3D" id="3.40.50.300">
    <property type="entry name" value="P-loop containing nucleotide triphosphate hydrolases"/>
    <property type="match status" value="1"/>
</dbReference>
<keyword evidence="3 7" id="KW-0067">ATP-binding</keyword>
<dbReference type="InterPro" id="IPR017871">
    <property type="entry name" value="ABC_transporter-like_CS"/>
</dbReference>
<reference evidence="7 8" key="1">
    <citation type="submission" date="2023-06" db="EMBL/GenBank/DDBJ databases">
        <title>Genomic Analysis of Acinetobacter Strains Recovered from South Australian Aquatic Samples provides Insights into the Circulation of Antibiotic Resistance determinants in the Environment.</title>
        <authorList>
            <person name="Tobin L."/>
            <person name="Jarocki V.M."/>
            <person name="Kenyon J."/>
            <person name="Drigo B."/>
            <person name="Donner E."/>
            <person name="Djordjevic S.P."/>
            <person name="Hamidian M."/>
        </authorList>
    </citation>
    <scope>NUCLEOTIDE SEQUENCE [LARGE SCALE GENOMIC DNA]</scope>
    <source>
        <strain evidence="7 8">SAAc652</strain>
    </source>
</reference>
<dbReference type="SUPFAM" id="SSF52540">
    <property type="entry name" value="P-loop containing nucleoside triphosphate hydrolases"/>
    <property type="match status" value="1"/>
</dbReference>
<evidence type="ECO:0000256" key="3">
    <source>
        <dbReference type="ARBA" id="ARBA00022840"/>
    </source>
</evidence>
<dbReference type="InterPro" id="IPR003439">
    <property type="entry name" value="ABC_transporter-like_ATP-bd"/>
</dbReference>
<evidence type="ECO:0000256" key="2">
    <source>
        <dbReference type="ARBA" id="ARBA00022741"/>
    </source>
</evidence>
<keyword evidence="1" id="KW-1003">Cell membrane</keyword>
<keyword evidence="5" id="KW-0472">Membrane</keyword>
<dbReference type="PANTHER" id="PTHR43875:SF15">
    <property type="entry name" value="TREHALOSE IMPORT ATP-BINDING PROTEIN SUGC"/>
    <property type="match status" value="1"/>
</dbReference>
<organism evidence="7 8">
    <name type="scientific">Acinetobacter chinensis</name>
    <dbReference type="NCBI Taxonomy" id="2004650"/>
    <lineage>
        <taxon>Bacteria</taxon>
        <taxon>Pseudomonadati</taxon>
        <taxon>Pseudomonadota</taxon>
        <taxon>Gammaproteobacteria</taxon>
        <taxon>Moraxellales</taxon>
        <taxon>Moraxellaceae</taxon>
        <taxon>Acinetobacter</taxon>
    </lineage>
</organism>
<evidence type="ECO:0000313" key="7">
    <source>
        <dbReference type="EMBL" id="MDV2467447.1"/>
    </source>
</evidence>
<keyword evidence="4" id="KW-1278">Translocase</keyword>
<sequence>MSSVSIKHLNKAFDGRVNAIKDLSLQIRDREFFVLLGPSGCGKTTTLRCIAGLENPDAGEIRIADDLVLASQQGIFIPPEKREIGMVFQSYALWPHMTVWDNVAYPIKTRRKVGEKEKQQIFKTLQLVGLEDFIQRYPSELSGGQQQRVALARALVNEPRVLLFDEPLSNLDASLRIKLRMQLRNLQKEVGYTAIYVTHDHSEALALADRIAIMHSGYLEQIGTPSEIFLKPKSKYVAEFVGFENILEATITAKAEKTIVHLAQHATDIEVDNIPNLPLNQLVYVALRSSQIIGKPLRLDAHDPAYNYLIGELQAVSYAGDYYLAEVKLVQHHQSVISTLDTVLQVHLPLSYWGSDLQYVSSFIHQHLGLSIQKGAMVILDDVVGTPAQTQVTAQVA</sequence>
<dbReference type="EMBL" id="JASVDY010000001">
    <property type="protein sequence ID" value="MDV2467447.1"/>
    <property type="molecule type" value="Genomic_DNA"/>
</dbReference>
<dbReference type="PANTHER" id="PTHR43875">
    <property type="entry name" value="MALTODEXTRIN IMPORT ATP-BINDING PROTEIN MSMX"/>
    <property type="match status" value="1"/>
</dbReference>
<protein>
    <submittedName>
        <fullName evidence="7">ABC transporter ATP-binding protein</fullName>
    </submittedName>
</protein>
<dbReference type="PROSITE" id="PS00211">
    <property type="entry name" value="ABC_TRANSPORTER_1"/>
    <property type="match status" value="1"/>
</dbReference>
<dbReference type="Proteomes" id="UP001278188">
    <property type="component" value="Unassembled WGS sequence"/>
</dbReference>
<keyword evidence="2" id="KW-0547">Nucleotide-binding</keyword>
<evidence type="ECO:0000256" key="1">
    <source>
        <dbReference type="ARBA" id="ARBA00022475"/>
    </source>
</evidence>